<dbReference type="InParanoid" id="A0A068UTQ6"/>
<gene>
    <name evidence="1" type="ORF">GSCOC_T00032980001</name>
</gene>
<dbReference type="PhylomeDB" id="A0A068UTQ6"/>
<dbReference type="AlphaFoldDB" id="A0A068UTQ6"/>
<name>A0A068UTQ6_COFCA</name>
<organism evidence="1 2">
    <name type="scientific">Coffea canephora</name>
    <name type="common">Robusta coffee</name>
    <dbReference type="NCBI Taxonomy" id="49390"/>
    <lineage>
        <taxon>Eukaryota</taxon>
        <taxon>Viridiplantae</taxon>
        <taxon>Streptophyta</taxon>
        <taxon>Embryophyta</taxon>
        <taxon>Tracheophyta</taxon>
        <taxon>Spermatophyta</taxon>
        <taxon>Magnoliopsida</taxon>
        <taxon>eudicotyledons</taxon>
        <taxon>Gunneridae</taxon>
        <taxon>Pentapetalae</taxon>
        <taxon>asterids</taxon>
        <taxon>lamiids</taxon>
        <taxon>Gentianales</taxon>
        <taxon>Rubiaceae</taxon>
        <taxon>Ixoroideae</taxon>
        <taxon>Gardenieae complex</taxon>
        <taxon>Bertiereae - Coffeeae clade</taxon>
        <taxon>Coffeeae</taxon>
        <taxon>Coffea</taxon>
    </lineage>
</organism>
<dbReference type="PANTHER" id="PTHR35686">
    <property type="entry name" value="KINETOCHORE PROTEIN"/>
    <property type="match status" value="1"/>
</dbReference>
<proteinExistence type="predicted"/>
<dbReference type="OMA" id="INKNDHW"/>
<accession>A0A068UTQ6</accession>
<reference evidence="2" key="1">
    <citation type="journal article" date="2014" name="Science">
        <title>The coffee genome provides insight into the convergent evolution of caffeine biosynthesis.</title>
        <authorList>
            <person name="Denoeud F."/>
            <person name="Carretero-Paulet L."/>
            <person name="Dereeper A."/>
            <person name="Droc G."/>
            <person name="Guyot R."/>
            <person name="Pietrella M."/>
            <person name="Zheng C."/>
            <person name="Alberti A."/>
            <person name="Anthony F."/>
            <person name="Aprea G."/>
            <person name="Aury J.M."/>
            <person name="Bento P."/>
            <person name="Bernard M."/>
            <person name="Bocs S."/>
            <person name="Campa C."/>
            <person name="Cenci A."/>
            <person name="Combes M.C."/>
            <person name="Crouzillat D."/>
            <person name="Da Silva C."/>
            <person name="Daddiego L."/>
            <person name="De Bellis F."/>
            <person name="Dussert S."/>
            <person name="Garsmeur O."/>
            <person name="Gayraud T."/>
            <person name="Guignon V."/>
            <person name="Jahn K."/>
            <person name="Jamilloux V."/>
            <person name="Joet T."/>
            <person name="Labadie K."/>
            <person name="Lan T."/>
            <person name="Leclercq J."/>
            <person name="Lepelley M."/>
            <person name="Leroy T."/>
            <person name="Li L.T."/>
            <person name="Librado P."/>
            <person name="Lopez L."/>
            <person name="Munoz A."/>
            <person name="Noel B."/>
            <person name="Pallavicini A."/>
            <person name="Perrotta G."/>
            <person name="Poncet V."/>
            <person name="Pot D."/>
            <person name="Priyono X."/>
            <person name="Rigoreau M."/>
            <person name="Rouard M."/>
            <person name="Rozas J."/>
            <person name="Tranchant-Dubreuil C."/>
            <person name="VanBuren R."/>
            <person name="Zhang Q."/>
            <person name="Andrade A.C."/>
            <person name="Argout X."/>
            <person name="Bertrand B."/>
            <person name="de Kochko A."/>
            <person name="Graziosi G."/>
            <person name="Henry R.J."/>
            <person name="Jayarama X."/>
            <person name="Ming R."/>
            <person name="Nagai C."/>
            <person name="Rounsley S."/>
            <person name="Sankoff D."/>
            <person name="Giuliano G."/>
            <person name="Albert V.A."/>
            <person name="Wincker P."/>
            <person name="Lashermes P."/>
        </authorList>
    </citation>
    <scope>NUCLEOTIDE SEQUENCE [LARGE SCALE GENOMIC DNA]</scope>
    <source>
        <strain evidence="2">cv. DH200-94</strain>
    </source>
</reference>
<dbReference type="FunCoup" id="A0A068UTQ6">
    <property type="interactions" value="938"/>
</dbReference>
<protein>
    <submittedName>
        <fullName evidence="1">Uncharacterized protein</fullName>
    </submittedName>
</protein>
<dbReference type="Gramene" id="CDP11013">
    <property type="protein sequence ID" value="CDP11013"/>
    <property type="gene ID" value="GSCOC_T00032980001"/>
</dbReference>
<dbReference type="EMBL" id="HG739134">
    <property type="protein sequence ID" value="CDP11013.1"/>
    <property type="molecule type" value="Genomic_DNA"/>
</dbReference>
<dbReference type="Proteomes" id="UP000295252">
    <property type="component" value="Chromosome III"/>
</dbReference>
<sequence length="521" mass="58544">MLSNFQKKNNMLLKMDSNVSEEEDLSCDSSDSCAISLSGRLEKNKGHSMQVLSQLEMLRKDACELGYGINAVISCEERQKSICIEDEIEFPAFNNEADTVHHLRASSVLELDEENIHDRRVASICNSDEETMSNVERFSLPAVGNVIRYEARDTWSEANREVQALLQLNNSALPSKVKKSSKDSRIKLKPKYLLHFPSQKEDFPLVVSDVNDIDNSVTDCPHGTKPDSSTNVDLHKSMAEALEIFKGGEVEQPLNHMIPFGGLIYHDCSENSGAKFQDDLQEKSGQPLGSYEMPSRLRGRRAHFSVTRSVYPQGGINIQVDSLLNGEPSADDESASLLCPKPGFQRQTMADWFHEALGGISRNHMTSEVKIHRQSGSGLFEKLQQVMQSEKERDMDFLESSNLNAISTGRDPRFPFNCYVVSDGRSCIDIRILSRCLEAKLTVCCCSLVRHEEIPDLVNNFHKRKQIGGRTLMVIFSSRVCDDIALEVGNLIRIQPPWKEVFIEVKDEVVILSTYFSQLAS</sequence>
<evidence type="ECO:0000313" key="1">
    <source>
        <dbReference type="EMBL" id="CDP11013.1"/>
    </source>
</evidence>
<dbReference type="OrthoDB" id="1914453at2759"/>
<keyword evidence="2" id="KW-1185">Reference proteome</keyword>
<dbReference type="PANTHER" id="PTHR35686:SF1">
    <property type="entry name" value="KINETOCHORE PROTEIN"/>
    <property type="match status" value="1"/>
</dbReference>
<evidence type="ECO:0000313" key="2">
    <source>
        <dbReference type="Proteomes" id="UP000295252"/>
    </source>
</evidence>